<dbReference type="InterPro" id="IPR011006">
    <property type="entry name" value="CheY-like_superfamily"/>
</dbReference>
<dbReference type="InterPro" id="IPR013783">
    <property type="entry name" value="Ig-like_fold"/>
</dbReference>
<sequence>MIRFLGCCFLLFWSLTTLGQISYSYEQISVFQGLSQTSVGSVLRDKIGLLWIGTREGLNRYDGSQMKTYFHDPEDPESLPGDFIHFVTQDLEGQIWVGTNEGLARYLPRKDAFERVNPQPEGNAGIYSNYLSLGSRIVFGAGDHFAIYNIQSRQFSRIRFKGERKGLPLMYKILPWHGESVLIASRWHGLFVCDLNTGQIKKAGFCQEREIMDACFDSYRNLWLGTYSNGVLKYNWKGKQLAHYVEDDSGNRLNSVLSIQEVNEKIWFGTDGGGVMTLSPENEEIEHVETVPYDRSLNQLNTVSTIYEDEFSNVWIGTLKGGLFGLKLSSIFFHSESIPNSNYGMSNPTMLSLVEDHEGIIWFGTDGGGLNAFDPETSQFTHYPGSFKKKVNAITPIDKSRFLLNYYSVGLVIFDKKSSSFSSVKPDFDGNGNLPGKGKIGVGLYRHSSRKVFIFENGIYAYYPLENRIKELTLPGMGSAEGELKKGGEIDSERWIIYGNEHLYIFHTLSESLEVLVSKNDLDGGNILSACVDFDKEIWIGTTDGLFQKKLEGEIQKFESGLFRRVTSLVADKKGRIWFGAGGSLFSYYKPDSVFKNYGLSDGVSPNEYLPKATLRSRKGDVYLGGVAGFVRIDHEYQIVAREPSFPRIISILIDGHLADEKDYENFQKAGEIVLPNSFKSFKIRFFVNSSDFFNKKYIRYSIDGFSENAVETSDMNLDLSNLPSGNYSLKVTSKASDGSWGEMRELMVIRVLPPWWLSWWFLMILGVFTFGLLFLVRYSIYRRAHNKMQIEIAQKENQLNEQRVKFLVNISHELRTPVSLVYGPLERLLQGRVNSDAERTDLLQLMFRHVNYVRELIDQLLEFRQIEESSVKLKLQKIHLNKWLKETVDGFGENFKEINASLIFRLDEKITYVPFDQDKIRKVIYNLLINVIKHAPTTSIIEIITEAVEENKVRISIADDGPGIPEEALSKVFERFYMVNQKQGGTGIGLAFSRMLIELHGGTLQVRNRESHGAVFYFDLPLNAKISAEMSCAEPLQSGKAEKSFEVNDTTGDENDDEIIRDLGEMVILLVEDDPELLKFLKGSLNDYFKKVLTAKNGKEALIVIRDHNPDLVVSDVMMPEMDGWELCKSIKSDIDISHIPVVLLTARNNENDSVKGYKLGADQYLGKPVRFDLLLSVIRNLIVNRQQIKKKYKEGRSLSGMDDLTFSNADEEFMRRLNAILEEEMSNPELDVELLVDKLAMSRATLYSKTKAILGIGVNTYINNCRIKYACTLLKESDWPIGDVAFKTGFSAQGYFSTLFKQITGTTPKKYRQEHKK</sequence>
<evidence type="ECO:0000259" key="9">
    <source>
        <dbReference type="PROSITE" id="PS01124"/>
    </source>
</evidence>
<dbReference type="Gene3D" id="1.10.287.130">
    <property type="match status" value="1"/>
</dbReference>
<dbReference type="RefSeq" id="WP_109263415.1">
    <property type="nucleotide sequence ID" value="NZ_QEWP01000003.1"/>
</dbReference>
<dbReference type="InterPro" id="IPR036097">
    <property type="entry name" value="HisK_dim/P_sf"/>
</dbReference>
<evidence type="ECO:0000256" key="7">
    <source>
        <dbReference type="PROSITE-ProRule" id="PRU00169"/>
    </source>
</evidence>
<dbReference type="InterPro" id="IPR036890">
    <property type="entry name" value="HATPase_C_sf"/>
</dbReference>
<gene>
    <name evidence="12" type="ORF">DDZ16_05400</name>
</gene>
<feature type="transmembrane region" description="Helical" evidence="8">
    <location>
        <begin position="756"/>
        <end position="779"/>
    </location>
</feature>
<dbReference type="InterPro" id="IPR011110">
    <property type="entry name" value="Reg_prop"/>
</dbReference>
<dbReference type="Gene3D" id="3.30.565.10">
    <property type="entry name" value="Histidine kinase-like ATPase, C-terminal domain"/>
    <property type="match status" value="1"/>
</dbReference>
<dbReference type="InterPro" id="IPR009057">
    <property type="entry name" value="Homeodomain-like_sf"/>
</dbReference>
<keyword evidence="6" id="KW-0804">Transcription</keyword>
<dbReference type="CDD" id="cd00082">
    <property type="entry name" value="HisKA"/>
    <property type="match status" value="1"/>
</dbReference>
<dbReference type="Gene3D" id="1.10.10.60">
    <property type="entry name" value="Homeodomain-like"/>
    <property type="match status" value="1"/>
</dbReference>
<keyword evidence="5" id="KW-0238">DNA-binding</keyword>
<proteinExistence type="predicted"/>
<evidence type="ECO:0000256" key="4">
    <source>
        <dbReference type="ARBA" id="ARBA00023015"/>
    </source>
</evidence>
<dbReference type="InterPro" id="IPR003594">
    <property type="entry name" value="HATPase_dom"/>
</dbReference>
<keyword evidence="8" id="KW-1133">Transmembrane helix</keyword>
<keyword evidence="8" id="KW-0812">Transmembrane</keyword>
<protein>
    <recommendedName>
        <fullName evidence="2">histidine kinase</fullName>
        <ecNumber evidence="2">2.7.13.3</ecNumber>
    </recommendedName>
</protein>
<dbReference type="SUPFAM" id="SSF101898">
    <property type="entry name" value="NHL repeat"/>
    <property type="match status" value="1"/>
</dbReference>
<evidence type="ECO:0000313" key="12">
    <source>
        <dbReference type="EMBL" id="PWE00376.1"/>
    </source>
</evidence>
<dbReference type="SUPFAM" id="SSF55874">
    <property type="entry name" value="ATPase domain of HSP90 chaperone/DNA topoisomerase II/histidine kinase"/>
    <property type="match status" value="1"/>
</dbReference>
<dbReference type="SUPFAM" id="SSF47384">
    <property type="entry name" value="Homodimeric domain of signal transducing histidine kinase"/>
    <property type="match status" value="1"/>
</dbReference>
<dbReference type="PROSITE" id="PS01124">
    <property type="entry name" value="HTH_ARAC_FAMILY_2"/>
    <property type="match status" value="1"/>
</dbReference>
<feature type="modified residue" description="4-aspartylphosphate" evidence="7">
    <location>
        <position position="1117"/>
    </location>
</feature>
<dbReference type="GO" id="GO:0000155">
    <property type="term" value="F:phosphorelay sensor kinase activity"/>
    <property type="evidence" value="ECO:0007669"/>
    <property type="project" value="InterPro"/>
</dbReference>
<dbReference type="PROSITE" id="PS50109">
    <property type="entry name" value="HIS_KIN"/>
    <property type="match status" value="1"/>
</dbReference>
<dbReference type="PROSITE" id="PS50110">
    <property type="entry name" value="RESPONSE_REGULATORY"/>
    <property type="match status" value="1"/>
</dbReference>
<dbReference type="OrthoDB" id="717811at2"/>
<dbReference type="CDD" id="cd00075">
    <property type="entry name" value="HATPase"/>
    <property type="match status" value="1"/>
</dbReference>
<dbReference type="SMART" id="SM00387">
    <property type="entry name" value="HATPase_c"/>
    <property type="match status" value="1"/>
</dbReference>
<dbReference type="Proteomes" id="UP000244956">
    <property type="component" value="Unassembled WGS sequence"/>
</dbReference>
<evidence type="ECO:0000259" key="10">
    <source>
        <dbReference type="PROSITE" id="PS50109"/>
    </source>
</evidence>
<dbReference type="Pfam" id="PF00072">
    <property type="entry name" value="Response_reg"/>
    <property type="match status" value="1"/>
</dbReference>
<comment type="caution">
    <text evidence="12">The sequence shown here is derived from an EMBL/GenBank/DDBJ whole genome shotgun (WGS) entry which is preliminary data.</text>
</comment>
<feature type="domain" description="Response regulatory" evidence="11">
    <location>
        <begin position="1068"/>
        <end position="1184"/>
    </location>
</feature>
<dbReference type="PANTHER" id="PTHR43547:SF2">
    <property type="entry name" value="HYBRID SIGNAL TRANSDUCTION HISTIDINE KINASE C"/>
    <property type="match status" value="1"/>
</dbReference>
<dbReference type="SUPFAM" id="SSF52172">
    <property type="entry name" value="CheY-like"/>
    <property type="match status" value="1"/>
</dbReference>
<name>A0A2U2BBD8_9BACT</name>
<dbReference type="EC" id="2.7.13.3" evidence="2"/>
<dbReference type="FunFam" id="2.130.10.10:FF:000891">
    <property type="entry name" value="Two-component system sensor histidine kinase/response regulator, hybrid (One-component system)"/>
    <property type="match status" value="1"/>
</dbReference>
<dbReference type="SMART" id="SM00388">
    <property type="entry name" value="HisKA"/>
    <property type="match status" value="1"/>
</dbReference>
<comment type="catalytic activity">
    <reaction evidence="1">
        <text>ATP + protein L-histidine = ADP + protein N-phospho-L-histidine.</text>
        <dbReference type="EC" id="2.7.13.3"/>
    </reaction>
</comment>
<organism evidence="12 13">
    <name type="scientific">Marinilabilia rubra</name>
    <dbReference type="NCBI Taxonomy" id="2162893"/>
    <lineage>
        <taxon>Bacteria</taxon>
        <taxon>Pseudomonadati</taxon>
        <taxon>Bacteroidota</taxon>
        <taxon>Bacteroidia</taxon>
        <taxon>Marinilabiliales</taxon>
        <taxon>Marinilabiliaceae</taxon>
        <taxon>Marinilabilia</taxon>
    </lineage>
</organism>
<dbReference type="InterPro" id="IPR003661">
    <property type="entry name" value="HisK_dim/P_dom"/>
</dbReference>
<evidence type="ECO:0000256" key="8">
    <source>
        <dbReference type="SAM" id="Phobius"/>
    </source>
</evidence>
<accession>A0A2U2BBD8</accession>
<keyword evidence="4" id="KW-0805">Transcription regulation</keyword>
<evidence type="ECO:0000256" key="6">
    <source>
        <dbReference type="ARBA" id="ARBA00023163"/>
    </source>
</evidence>
<dbReference type="InterPro" id="IPR018060">
    <property type="entry name" value="HTH_AraC"/>
</dbReference>
<keyword evidence="3 7" id="KW-0597">Phosphoprotein</keyword>
<dbReference type="SMART" id="SM00342">
    <property type="entry name" value="HTH_ARAC"/>
    <property type="match status" value="1"/>
</dbReference>
<dbReference type="GO" id="GO:0003700">
    <property type="term" value="F:DNA-binding transcription factor activity"/>
    <property type="evidence" value="ECO:0007669"/>
    <property type="project" value="InterPro"/>
</dbReference>
<dbReference type="Gene3D" id="3.40.50.2300">
    <property type="match status" value="1"/>
</dbReference>
<dbReference type="InterPro" id="IPR004358">
    <property type="entry name" value="Sig_transdc_His_kin-like_C"/>
</dbReference>
<dbReference type="InterPro" id="IPR018062">
    <property type="entry name" value="HTH_AraC-typ_CS"/>
</dbReference>
<evidence type="ECO:0000256" key="1">
    <source>
        <dbReference type="ARBA" id="ARBA00000085"/>
    </source>
</evidence>
<dbReference type="PANTHER" id="PTHR43547">
    <property type="entry name" value="TWO-COMPONENT HISTIDINE KINASE"/>
    <property type="match status" value="1"/>
</dbReference>
<evidence type="ECO:0000256" key="3">
    <source>
        <dbReference type="ARBA" id="ARBA00022553"/>
    </source>
</evidence>
<dbReference type="PROSITE" id="PS00041">
    <property type="entry name" value="HTH_ARAC_FAMILY_1"/>
    <property type="match status" value="1"/>
</dbReference>
<dbReference type="InterPro" id="IPR001789">
    <property type="entry name" value="Sig_transdc_resp-reg_receiver"/>
</dbReference>
<dbReference type="SMART" id="SM00448">
    <property type="entry name" value="REC"/>
    <property type="match status" value="1"/>
</dbReference>
<reference evidence="12 13" key="1">
    <citation type="submission" date="2018-05" db="EMBL/GenBank/DDBJ databases">
        <title>Marinilabilia rubrum sp. nov., isolated from saltern sediment.</title>
        <authorList>
            <person name="Zhang R."/>
        </authorList>
    </citation>
    <scope>NUCLEOTIDE SEQUENCE [LARGE SCALE GENOMIC DNA]</scope>
    <source>
        <strain evidence="12 13">WTE16</strain>
    </source>
</reference>
<dbReference type="GO" id="GO:0043565">
    <property type="term" value="F:sequence-specific DNA binding"/>
    <property type="evidence" value="ECO:0007669"/>
    <property type="project" value="InterPro"/>
</dbReference>
<evidence type="ECO:0000256" key="2">
    <source>
        <dbReference type="ARBA" id="ARBA00012438"/>
    </source>
</evidence>
<feature type="domain" description="Histidine kinase" evidence="10">
    <location>
        <begin position="810"/>
        <end position="1025"/>
    </location>
</feature>
<keyword evidence="13" id="KW-1185">Reference proteome</keyword>
<dbReference type="Pfam" id="PF12833">
    <property type="entry name" value="HTH_18"/>
    <property type="match status" value="1"/>
</dbReference>
<evidence type="ECO:0000259" key="11">
    <source>
        <dbReference type="PROSITE" id="PS50110"/>
    </source>
</evidence>
<dbReference type="PRINTS" id="PR00344">
    <property type="entry name" value="BCTRLSENSOR"/>
</dbReference>
<dbReference type="Pfam" id="PF02518">
    <property type="entry name" value="HATPase_c"/>
    <property type="match status" value="1"/>
</dbReference>
<dbReference type="Pfam" id="PF00512">
    <property type="entry name" value="HisKA"/>
    <property type="match status" value="1"/>
</dbReference>
<evidence type="ECO:0000313" key="13">
    <source>
        <dbReference type="Proteomes" id="UP000244956"/>
    </source>
</evidence>
<keyword evidence="8" id="KW-0472">Membrane</keyword>
<dbReference type="SUPFAM" id="SSF63829">
    <property type="entry name" value="Calcium-dependent phosphotriesterase"/>
    <property type="match status" value="2"/>
</dbReference>
<dbReference type="InterPro" id="IPR015943">
    <property type="entry name" value="WD40/YVTN_repeat-like_dom_sf"/>
</dbReference>
<dbReference type="EMBL" id="QEWP01000003">
    <property type="protein sequence ID" value="PWE00376.1"/>
    <property type="molecule type" value="Genomic_DNA"/>
</dbReference>
<dbReference type="SUPFAM" id="SSF46689">
    <property type="entry name" value="Homeodomain-like"/>
    <property type="match status" value="1"/>
</dbReference>
<dbReference type="Gene3D" id="2.60.40.10">
    <property type="entry name" value="Immunoglobulins"/>
    <property type="match status" value="1"/>
</dbReference>
<dbReference type="InterPro" id="IPR005467">
    <property type="entry name" value="His_kinase_dom"/>
</dbReference>
<dbReference type="Pfam" id="PF07494">
    <property type="entry name" value="Reg_prop"/>
    <property type="match status" value="1"/>
</dbReference>
<feature type="domain" description="HTH araC/xylS-type" evidence="9">
    <location>
        <begin position="1217"/>
        <end position="1316"/>
    </location>
</feature>
<dbReference type="Gene3D" id="2.130.10.10">
    <property type="entry name" value="YVTN repeat-like/Quinoprotein amine dehydrogenase"/>
    <property type="match status" value="2"/>
</dbReference>
<evidence type="ECO:0000256" key="5">
    <source>
        <dbReference type="ARBA" id="ARBA00023125"/>
    </source>
</evidence>